<dbReference type="EMBL" id="LDQC01000039">
    <property type="protein sequence ID" value="KTR07558.1"/>
    <property type="molecule type" value="Genomic_DNA"/>
</dbReference>
<evidence type="ECO:0000313" key="4">
    <source>
        <dbReference type="Proteomes" id="UP000078252"/>
    </source>
</evidence>
<sequence length="467" mass="49689">MTNRAAYETVLPYIREWVSYKVWQLRVPGVQVAIGFRGEELFSEAWGWADVEARRPLTTTSIFRIASHSKTFTATALLQLAERGGIRLDDPVGQYVPALVEGGSPIADATIRELMEMGAGVIRDGHDGDHWSQLRPFPDEDELLALVLDRGQKSPAGSSFGYSNLGYALLGLVVQAASGQSYGEFVRSSIIEPLGLTGTGPDWDPTRADEFVVGYSGLHDSRSRHRLAHVDTRAMAAATGFHGTASDLVRYFSAHVLGQGDLLTDHSKRLAQRVAWSPTDTEGTRGYGAGFITDVQGGRAVRGHSGGFPGHITQSWFDPESGLVVSVLTSAAAGPATLIANAVIALLDAAADASAPGTPIPRGVDPQPYTGRFANPWGITDIARVGERLLAIDPTAPAPLEGVTRLEVVDADTLRMTAGPRFGSIDEDVTYDRAPDGSVRSIRGGGGMTESAWSLPEESPETAAALA</sequence>
<dbReference type="InterPro" id="IPR012338">
    <property type="entry name" value="Beta-lactam/transpept-like"/>
</dbReference>
<dbReference type="AlphaFoldDB" id="A0A175RW87"/>
<feature type="domain" description="Beta-lactamase-related" evidence="2">
    <location>
        <begin position="16"/>
        <end position="345"/>
    </location>
</feature>
<proteinExistence type="predicted"/>
<evidence type="ECO:0000259" key="2">
    <source>
        <dbReference type="Pfam" id="PF00144"/>
    </source>
</evidence>
<reference evidence="3 4" key="1">
    <citation type="journal article" date="2016" name="Front. Microbiol.">
        <title>Genomic Resource of Rice Seed Associated Bacteria.</title>
        <authorList>
            <person name="Midha S."/>
            <person name="Bansal K."/>
            <person name="Sharma S."/>
            <person name="Kumar N."/>
            <person name="Patil P.P."/>
            <person name="Chaudhry V."/>
            <person name="Patil P.B."/>
        </authorList>
    </citation>
    <scope>NUCLEOTIDE SEQUENCE [LARGE SCALE GENOMIC DNA]</scope>
    <source>
        <strain evidence="3 4">NS184</strain>
    </source>
</reference>
<dbReference type="Pfam" id="PF00144">
    <property type="entry name" value="Beta-lactamase"/>
    <property type="match status" value="1"/>
</dbReference>
<protein>
    <recommendedName>
        <fullName evidence="2">Beta-lactamase-related domain-containing protein</fullName>
    </recommendedName>
</protein>
<comment type="caution">
    <text evidence="3">The sequence shown here is derived from an EMBL/GenBank/DDBJ whole genome shotgun (WGS) entry which is preliminary data.</text>
</comment>
<dbReference type="SUPFAM" id="SSF56601">
    <property type="entry name" value="beta-lactamase/transpeptidase-like"/>
    <property type="match status" value="1"/>
</dbReference>
<dbReference type="PANTHER" id="PTHR46825">
    <property type="entry name" value="D-ALANYL-D-ALANINE-CARBOXYPEPTIDASE/ENDOPEPTIDASE AMPH"/>
    <property type="match status" value="1"/>
</dbReference>
<accession>A0A175RW87</accession>
<feature type="region of interest" description="Disordered" evidence="1">
    <location>
        <begin position="436"/>
        <end position="467"/>
    </location>
</feature>
<dbReference type="PANTHER" id="PTHR46825:SF9">
    <property type="entry name" value="BETA-LACTAMASE-RELATED DOMAIN-CONTAINING PROTEIN"/>
    <property type="match status" value="1"/>
</dbReference>
<dbReference type="InterPro" id="IPR001466">
    <property type="entry name" value="Beta-lactam-related"/>
</dbReference>
<dbReference type="Gene3D" id="3.40.710.10">
    <property type="entry name" value="DD-peptidase/beta-lactamase superfamily"/>
    <property type="match status" value="1"/>
</dbReference>
<name>A0A175RW87_9MICO</name>
<gene>
    <name evidence="3" type="ORF">NS184_07610</name>
</gene>
<dbReference type="OrthoDB" id="3863176at2"/>
<evidence type="ECO:0000313" key="3">
    <source>
        <dbReference type="EMBL" id="KTR07558.1"/>
    </source>
</evidence>
<dbReference type="PATRIC" id="fig|33881.3.peg.1833"/>
<dbReference type="Proteomes" id="UP000078252">
    <property type="component" value="Unassembled WGS sequence"/>
</dbReference>
<dbReference type="STRING" id="33881.NS184_07610"/>
<dbReference type="InterPro" id="IPR050491">
    <property type="entry name" value="AmpC-like"/>
</dbReference>
<evidence type="ECO:0000256" key="1">
    <source>
        <dbReference type="SAM" id="MobiDB-lite"/>
    </source>
</evidence>
<organism evidence="3 4">
    <name type="scientific">Curtobacterium luteum</name>
    <dbReference type="NCBI Taxonomy" id="33881"/>
    <lineage>
        <taxon>Bacteria</taxon>
        <taxon>Bacillati</taxon>
        <taxon>Actinomycetota</taxon>
        <taxon>Actinomycetes</taxon>
        <taxon>Micrococcales</taxon>
        <taxon>Microbacteriaceae</taxon>
        <taxon>Curtobacterium</taxon>
    </lineage>
</organism>
<dbReference type="RefSeq" id="WP_058725520.1">
    <property type="nucleotide sequence ID" value="NZ_LDQC01000039.1"/>
</dbReference>